<keyword evidence="2" id="KW-0805">Transcription regulation</keyword>
<name>A0AAN6PNV7_9PEZI</name>
<dbReference type="GO" id="GO:0005634">
    <property type="term" value="C:nucleus"/>
    <property type="evidence" value="ECO:0007669"/>
    <property type="project" value="UniProtKB-SubCell"/>
</dbReference>
<protein>
    <recommendedName>
        <fullName evidence="9">Transcription factor domain-containing protein</fullName>
    </recommendedName>
</protein>
<evidence type="ECO:0008006" key="9">
    <source>
        <dbReference type="Google" id="ProtNLM"/>
    </source>
</evidence>
<dbReference type="GO" id="GO:0000976">
    <property type="term" value="F:transcription cis-regulatory region binding"/>
    <property type="evidence" value="ECO:0007669"/>
    <property type="project" value="TreeGrafter"/>
</dbReference>
<feature type="compositionally biased region" description="Low complexity" evidence="6">
    <location>
        <begin position="268"/>
        <end position="279"/>
    </location>
</feature>
<evidence type="ECO:0000256" key="6">
    <source>
        <dbReference type="SAM" id="MobiDB-lite"/>
    </source>
</evidence>
<keyword evidence="5" id="KW-0539">Nucleus</keyword>
<accession>A0AAN6PNV7</accession>
<dbReference type="GO" id="GO:0000981">
    <property type="term" value="F:DNA-binding transcription factor activity, RNA polymerase II-specific"/>
    <property type="evidence" value="ECO:0007669"/>
    <property type="project" value="TreeGrafter"/>
</dbReference>
<dbReference type="InterPro" id="IPR051089">
    <property type="entry name" value="prtT"/>
</dbReference>
<reference evidence="8" key="1">
    <citation type="journal article" date="2023" name="Mol. Phylogenet. Evol.">
        <title>Genome-scale phylogeny and comparative genomics of the fungal order Sordariales.</title>
        <authorList>
            <person name="Hensen N."/>
            <person name="Bonometti L."/>
            <person name="Westerberg I."/>
            <person name="Brannstrom I.O."/>
            <person name="Guillou S."/>
            <person name="Cros-Aarteil S."/>
            <person name="Calhoun S."/>
            <person name="Haridas S."/>
            <person name="Kuo A."/>
            <person name="Mondo S."/>
            <person name="Pangilinan J."/>
            <person name="Riley R."/>
            <person name="LaButti K."/>
            <person name="Andreopoulos B."/>
            <person name="Lipzen A."/>
            <person name="Chen C."/>
            <person name="Yan M."/>
            <person name="Daum C."/>
            <person name="Ng V."/>
            <person name="Clum A."/>
            <person name="Steindorff A."/>
            <person name="Ohm R.A."/>
            <person name="Martin F."/>
            <person name="Silar P."/>
            <person name="Natvig D.O."/>
            <person name="Lalanne C."/>
            <person name="Gautier V."/>
            <person name="Ament-Velasquez S.L."/>
            <person name="Kruys A."/>
            <person name="Hutchinson M.I."/>
            <person name="Powell A.J."/>
            <person name="Barry K."/>
            <person name="Miller A.N."/>
            <person name="Grigoriev I.V."/>
            <person name="Debuchy R."/>
            <person name="Gladieux P."/>
            <person name="Hiltunen Thoren M."/>
            <person name="Johannesson H."/>
        </authorList>
    </citation>
    <scope>NUCLEOTIDE SEQUENCE [LARGE SCALE GENOMIC DNA]</scope>
    <source>
        <strain evidence="8">CBS 284.82</strain>
    </source>
</reference>
<keyword evidence="8" id="KW-1185">Reference proteome</keyword>
<dbReference type="PANTHER" id="PTHR31845:SF10">
    <property type="entry name" value="ZN(II)2CYS6 TRANSCRIPTION FACTOR (EUROFUNG)"/>
    <property type="match status" value="1"/>
</dbReference>
<dbReference type="PANTHER" id="PTHR31845">
    <property type="entry name" value="FINGER DOMAIN PROTEIN, PUTATIVE-RELATED"/>
    <property type="match status" value="1"/>
</dbReference>
<feature type="compositionally biased region" description="Low complexity" evidence="6">
    <location>
        <begin position="287"/>
        <end position="300"/>
    </location>
</feature>
<evidence type="ECO:0000256" key="2">
    <source>
        <dbReference type="ARBA" id="ARBA00023015"/>
    </source>
</evidence>
<gene>
    <name evidence="7" type="ORF">C8A01DRAFT_31581</name>
</gene>
<keyword evidence="4" id="KW-0804">Transcription</keyword>
<keyword evidence="3" id="KW-0238">DNA-binding</keyword>
<feature type="region of interest" description="Disordered" evidence="6">
    <location>
        <begin position="268"/>
        <end position="300"/>
    </location>
</feature>
<dbReference type="Proteomes" id="UP001303115">
    <property type="component" value="Unassembled WGS sequence"/>
</dbReference>
<dbReference type="AlphaFoldDB" id="A0AAN6PNV7"/>
<proteinExistence type="predicted"/>
<evidence type="ECO:0000313" key="8">
    <source>
        <dbReference type="Proteomes" id="UP001303115"/>
    </source>
</evidence>
<evidence type="ECO:0000256" key="3">
    <source>
        <dbReference type="ARBA" id="ARBA00023125"/>
    </source>
</evidence>
<comment type="caution">
    <text evidence="7">The sequence shown here is derived from an EMBL/GenBank/DDBJ whole genome shotgun (WGS) entry which is preliminary data.</text>
</comment>
<evidence type="ECO:0000256" key="4">
    <source>
        <dbReference type="ARBA" id="ARBA00023163"/>
    </source>
</evidence>
<comment type="subcellular location">
    <subcellularLocation>
        <location evidence="1">Nucleus</location>
    </subcellularLocation>
</comment>
<sequence>MSHEAAEDVLQQYRQKYVPCFPFVPIPAGWTAHHLSVHQPVLFAVIVHAVAAPTYPARAAFHKWFRQCLAQEVVGDQRKTLEMLQAILVFTAWGAYYLCAEPRGTDMMQLAMSLLYDLGLNTPPAATREHTLQEQRAALGCFYICSGAAPIFRQAATPTFTPYMNQCCERLAQLHDEPSDSYLAGLVRMQLLASRWAAAFPPPELSVGTPDIFDEPTYRAMTSAFTELERISNDLPDTTKCNPLLWTTNSHALLVRIASTAIYMQAAPRPTTSRATTSNPPTPSPSPSQNQNQNQNQTNRTSTLQTCLTACLATVTAYLTIPPSDLATTCPVTTTCSLALALLTLRNLLLLPQASAPTPGGGGEGGRGGKRYKWGGGWDDAGADDAGWDFNAARQSVDFAGLVGRLCERFEEAYRVSCCQGQGHASEGLLSVAGGGGGGDGQGYGHDGVGGTGTGTGTARGFEELSGGGAEAGPAVLGYWKKLKWLKEWYLSEAAAAEASARSAGADLEHGDELLDSRLLEITGEYHDDAWLSLAGPEDLLSWAIDTW</sequence>
<dbReference type="CDD" id="cd12148">
    <property type="entry name" value="fungal_TF_MHR"/>
    <property type="match status" value="1"/>
</dbReference>
<evidence type="ECO:0000256" key="5">
    <source>
        <dbReference type="ARBA" id="ARBA00023242"/>
    </source>
</evidence>
<dbReference type="EMBL" id="MU854320">
    <property type="protein sequence ID" value="KAK4044267.1"/>
    <property type="molecule type" value="Genomic_DNA"/>
</dbReference>
<evidence type="ECO:0000256" key="1">
    <source>
        <dbReference type="ARBA" id="ARBA00004123"/>
    </source>
</evidence>
<organism evidence="7 8">
    <name type="scientific">Parachaetomium inaequale</name>
    <dbReference type="NCBI Taxonomy" id="2588326"/>
    <lineage>
        <taxon>Eukaryota</taxon>
        <taxon>Fungi</taxon>
        <taxon>Dikarya</taxon>
        <taxon>Ascomycota</taxon>
        <taxon>Pezizomycotina</taxon>
        <taxon>Sordariomycetes</taxon>
        <taxon>Sordariomycetidae</taxon>
        <taxon>Sordariales</taxon>
        <taxon>Chaetomiaceae</taxon>
        <taxon>Parachaetomium</taxon>
    </lineage>
</organism>
<evidence type="ECO:0000313" key="7">
    <source>
        <dbReference type="EMBL" id="KAK4044267.1"/>
    </source>
</evidence>